<proteinExistence type="predicted"/>
<dbReference type="Pfam" id="PF01289">
    <property type="entry name" value="Thiol_cytolysin"/>
    <property type="match status" value="1"/>
</dbReference>
<dbReference type="Gene3D" id="3.40.30.40">
    <property type="entry name" value="Perfringolysin"/>
    <property type="match status" value="1"/>
</dbReference>
<feature type="chain" id="PRO_5014685515" evidence="1">
    <location>
        <begin position="25"/>
        <end position="492"/>
    </location>
</feature>
<dbReference type="InterPro" id="IPR036359">
    <property type="entry name" value="Thiol_cytolysin_sf"/>
</dbReference>
<keyword evidence="1" id="KW-0732">Signal</keyword>
<dbReference type="InterPro" id="IPR001869">
    <property type="entry name" value="Thiol_cytolysin"/>
</dbReference>
<dbReference type="Proteomes" id="UP000235661">
    <property type="component" value="Unassembled WGS sequence"/>
</dbReference>
<reference evidence="2 3" key="1">
    <citation type="submission" date="2017-09" db="EMBL/GenBank/DDBJ databases">
        <title>Bacterial strain isolated from the female urinary microbiota.</title>
        <authorList>
            <person name="Thomas-White K."/>
            <person name="Kumar N."/>
            <person name="Forster S."/>
            <person name="Putonti C."/>
            <person name="Lawley T."/>
            <person name="Wolfe A.J."/>
        </authorList>
    </citation>
    <scope>NUCLEOTIDE SEQUENCE [LARGE SCALE GENOMIC DNA]</scope>
    <source>
        <strain evidence="2 3">UMB0818</strain>
    </source>
</reference>
<accession>A0A2N6Q2P9</accession>
<gene>
    <name evidence="2" type="ORF">CJ232_11930</name>
</gene>
<comment type="caution">
    <text evidence="2">The sequence shown here is derived from an EMBL/GenBank/DDBJ whole genome shotgun (WGS) entry which is preliminary data.</text>
</comment>
<protein>
    <submittedName>
        <fullName evidence="2">Uncharacterized protein</fullName>
    </submittedName>
</protein>
<sequence>MKNHLYYKIALVCGLILLSSCNQEDYLTENSVKKDAPIIINTTRSVGNILGRNYLQTRAGGDDPFTNTREVESFETVILPELQPHIWLGNILTKESIIDCVYKPLPFQKIPLTVSSTLPNGAPATIDNLTYSKYLKYIQNQVDKATFTQNNEFNYTIEQFSSYNELKTAFGSNVSTGSLFWKSNKTSEGYDYSVTKATGLYVKFYQTSFKAILDYPSQGQIAAMPEDLKDQAVYVNSITYGRLGILTIETNEAVDSAQNKLNSTFKKIFSSGTSFMTSTEKAFLDGCVFKVYLIGGNGSTSVETFSGYDGFIQHIKKGIFTKDEPGTPIFCTFNHVKDNSPVSVKFKYNIKKEPLYIEMKWKKLDFPKSGRNHGDVIVYFYRNAAKVPTIPSPNIKIKLICKYSYTILGLPFSYNVPEVSEFTNEFQNSGYNTSMILLKNTYTIFIVPGRMTGPPWEREWEEGSREENEYFMPSNSDYIVLGNNVINAENTK</sequence>
<dbReference type="SUPFAM" id="SSF56978">
    <property type="entry name" value="Perfringolysin"/>
    <property type="match status" value="1"/>
</dbReference>
<organism evidence="2 3">
    <name type="scientific">Hoylesella timonensis</name>
    <dbReference type="NCBI Taxonomy" id="386414"/>
    <lineage>
        <taxon>Bacteria</taxon>
        <taxon>Pseudomonadati</taxon>
        <taxon>Bacteroidota</taxon>
        <taxon>Bacteroidia</taxon>
        <taxon>Bacteroidales</taxon>
        <taxon>Prevotellaceae</taxon>
        <taxon>Hoylesella</taxon>
    </lineage>
</organism>
<evidence type="ECO:0000313" key="2">
    <source>
        <dbReference type="EMBL" id="PMC07227.1"/>
    </source>
</evidence>
<name>A0A2N6Q2P9_9BACT</name>
<dbReference type="AlphaFoldDB" id="A0A2N6Q2P9"/>
<feature type="signal peptide" evidence="1">
    <location>
        <begin position="1"/>
        <end position="24"/>
    </location>
</feature>
<dbReference type="RefSeq" id="WP_102189147.1">
    <property type="nucleotide sequence ID" value="NZ_CAUPGG010000042.1"/>
</dbReference>
<dbReference type="InterPro" id="IPR036363">
    <property type="entry name" value="Thiol_cytolysin_ab_sf"/>
</dbReference>
<dbReference type="PROSITE" id="PS51257">
    <property type="entry name" value="PROKAR_LIPOPROTEIN"/>
    <property type="match status" value="1"/>
</dbReference>
<dbReference type="GO" id="GO:0015485">
    <property type="term" value="F:cholesterol binding"/>
    <property type="evidence" value="ECO:0007669"/>
    <property type="project" value="InterPro"/>
</dbReference>
<dbReference type="Gene3D" id="3.90.840.10">
    <property type="entry name" value="Thiol-activated cytolysin superfamily/Thiol-activated cytolysin, alpha-beta domain"/>
    <property type="match status" value="1"/>
</dbReference>
<dbReference type="EMBL" id="PNGI01000047">
    <property type="protein sequence ID" value="PMC07227.1"/>
    <property type="molecule type" value="Genomic_DNA"/>
</dbReference>
<evidence type="ECO:0000313" key="3">
    <source>
        <dbReference type="Proteomes" id="UP000235661"/>
    </source>
</evidence>
<evidence type="ECO:0000256" key="1">
    <source>
        <dbReference type="SAM" id="SignalP"/>
    </source>
</evidence>